<accession>A0A0A1ZK21</accession>
<dbReference type="EC" id="3.2.1.26" evidence="3"/>
<dbReference type="GO" id="GO:0004564">
    <property type="term" value="F:beta-fructofuranosidase activity"/>
    <property type="evidence" value="ECO:0007669"/>
    <property type="project" value="UniProtKB-EC"/>
</dbReference>
<comment type="similarity">
    <text evidence="2">Belongs to the glycosyl hydrolase 100 family.</text>
</comment>
<dbReference type="EMBL" id="JNAH01000003">
    <property type="protein sequence ID" value="KGF88564.1"/>
    <property type="molecule type" value="Genomic_DNA"/>
</dbReference>
<dbReference type="eggNOG" id="COG3408">
    <property type="taxonomic scope" value="Bacteria"/>
</dbReference>
<keyword evidence="4" id="KW-0378">Hydrolase</keyword>
<keyword evidence="6" id="KW-0326">Glycosidase</keyword>
<reference evidence="8" key="1">
    <citation type="journal article" date="2014" name="Sci. Data">
        <title>Genomes of diverse isolates of the marine cyanobacterium Prochlorococcus.</title>
        <authorList>
            <person name="Biller S."/>
            <person name="Berube P."/>
            <person name="Thompson J."/>
            <person name="Kelly L."/>
            <person name="Roggensack S."/>
            <person name="Awad L."/>
            <person name="Roache-Johnson K."/>
            <person name="Ding H."/>
            <person name="Giovannoni S.J."/>
            <person name="Moore L.R."/>
            <person name="Chisholm S.W."/>
        </authorList>
    </citation>
    <scope>NUCLEOTIDE SEQUENCE [LARGE SCALE GENOMIC DNA]</scope>
    <source>
        <strain evidence="8">GP2</strain>
    </source>
</reference>
<dbReference type="STRING" id="59925.EU91_0498"/>
<protein>
    <recommendedName>
        <fullName evidence="3">beta-fructofuranosidase</fullName>
        <ecNumber evidence="3">3.2.1.26</ecNumber>
    </recommendedName>
</protein>
<evidence type="ECO:0000256" key="2">
    <source>
        <dbReference type="ARBA" id="ARBA00007671"/>
    </source>
</evidence>
<name>A0A0A1ZK21_PROMR</name>
<dbReference type="OrthoDB" id="501302at2"/>
<dbReference type="SUPFAM" id="SSF48208">
    <property type="entry name" value="Six-hairpin glycosidases"/>
    <property type="match status" value="1"/>
</dbReference>
<organism evidence="7 8">
    <name type="scientific">Prochlorococcus marinus str. GP2</name>
    <dbReference type="NCBI Taxonomy" id="59925"/>
    <lineage>
        <taxon>Bacteria</taxon>
        <taxon>Bacillati</taxon>
        <taxon>Cyanobacteriota</taxon>
        <taxon>Cyanophyceae</taxon>
        <taxon>Synechococcales</taxon>
        <taxon>Prochlorococcaceae</taxon>
        <taxon>Prochlorococcus</taxon>
    </lineage>
</organism>
<gene>
    <name evidence="7" type="ORF">EU91_0498</name>
</gene>
<proteinExistence type="inferred from homology"/>
<evidence type="ECO:0000256" key="5">
    <source>
        <dbReference type="ARBA" id="ARBA00023277"/>
    </source>
</evidence>
<dbReference type="GO" id="GO:0005975">
    <property type="term" value="P:carbohydrate metabolic process"/>
    <property type="evidence" value="ECO:0007669"/>
    <property type="project" value="InterPro"/>
</dbReference>
<sequence>MAERFSQKNLRVRPSSDEEKIVTNAKKHFEKTLVEISGELVGSVAALEHPTKDKKLNYVEIFLRDNVPVMIYLITQKRYEIVKKFLTVCLELQSTNYQTRGVFPTSFVEENGKLIGDYGQRSIGRITSADASLWWPILCWYYVNKSGDYAFGKSQSVQRGIQLLLDLVLHPTFEGTPVLFVPDCAFMIDRPMDVWGAPLEVEVLLHGCLKSCINLMELSRADHVSRLLDQRLILTNQWVRDLGSFLLKHYWVTSQTMQILRRRPTEQYGDDQHFNEFNVQPQVVPSWLQDWLENRGGYLIGNIRTGRPDFRFYSLGNSLACIFGVLPPAEQRALFRLVLHNRQHLMAQMPMRICHPHMDVEEWQNKTGSDPKNWPWSYHNGGHWPSLLWFFGAAVLLHQKNYTSDDVILMEEMRSLIEESYWCQLNQLPKQEWAEYFDGPTGTWVGQQSRTYQTWTIVGFLLMNHFLRVENNDLDMFKI</sequence>
<evidence type="ECO:0000256" key="6">
    <source>
        <dbReference type="ARBA" id="ARBA00023295"/>
    </source>
</evidence>
<comment type="catalytic activity">
    <reaction evidence="1">
        <text>Hydrolysis of terminal non-reducing beta-D-fructofuranoside residues in beta-D-fructofuranosides.</text>
        <dbReference type="EC" id="3.2.1.26"/>
    </reaction>
</comment>
<dbReference type="Gene3D" id="1.50.10.10">
    <property type="match status" value="1"/>
</dbReference>
<comment type="caution">
    <text evidence="7">The sequence shown here is derived from an EMBL/GenBank/DDBJ whole genome shotgun (WGS) entry which is preliminary data.</text>
</comment>
<evidence type="ECO:0000256" key="4">
    <source>
        <dbReference type="ARBA" id="ARBA00022801"/>
    </source>
</evidence>
<evidence type="ECO:0000256" key="3">
    <source>
        <dbReference type="ARBA" id="ARBA00012758"/>
    </source>
</evidence>
<evidence type="ECO:0000313" key="8">
    <source>
        <dbReference type="Proteomes" id="UP000030598"/>
    </source>
</evidence>
<dbReference type="InterPro" id="IPR008928">
    <property type="entry name" value="6-hairpin_glycosidase_sf"/>
</dbReference>
<dbReference type="RefSeq" id="WP_032524073.1">
    <property type="nucleotide sequence ID" value="NZ_CP138934.1"/>
</dbReference>
<dbReference type="InterPro" id="IPR012341">
    <property type="entry name" value="6hp_glycosidase-like_sf"/>
</dbReference>
<dbReference type="PANTHER" id="PTHR31916:SF28">
    <property type="entry name" value="NEUTRAL_ALKALINE INVERTASE 3, CHLOROPLASTIC"/>
    <property type="match status" value="1"/>
</dbReference>
<dbReference type="GO" id="GO:0033926">
    <property type="term" value="F:endo-alpha-N-acetylgalactosaminidase activity"/>
    <property type="evidence" value="ECO:0007669"/>
    <property type="project" value="InterPro"/>
</dbReference>
<dbReference type="Pfam" id="PF12899">
    <property type="entry name" value="Glyco_hydro_100"/>
    <property type="match status" value="1"/>
</dbReference>
<dbReference type="PANTHER" id="PTHR31916">
    <property type="match status" value="1"/>
</dbReference>
<keyword evidence="5" id="KW-0119">Carbohydrate metabolism</keyword>
<dbReference type="Proteomes" id="UP000030598">
    <property type="component" value="Unassembled WGS sequence"/>
</dbReference>
<dbReference type="InterPro" id="IPR024746">
    <property type="entry name" value="Glyco_hydro_100"/>
</dbReference>
<evidence type="ECO:0000313" key="7">
    <source>
        <dbReference type="EMBL" id="KGF88564.1"/>
    </source>
</evidence>
<evidence type="ECO:0000256" key="1">
    <source>
        <dbReference type="ARBA" id="ARBA00000094"/>
    </source>
</evidence>
<dbReference type="AlphaFoldDB" id="A0A0A1ZK21"/>